<reference evidence="1 2" key="1">
    <citation type="submission" date="2020-07" db="EMBL/GenBank/DDBJ databases">
        <title>Sequencing the genomes of 1000 actinobacteria strains.</title>
        <authorList>
            <person name="Klenk H.-P."/>
        </authorList>
    </citation>
    <scope>NUCLEOTIDE SEQUENCE [LARGE SCALE GENOMIC DNA]</scope>
    <source>
        <strain evidence="1 2">DSM 23987</strain>
    </source>
</reference>
<sequence>MAQDLASGESADWVAAVRYARALRSDAATPLVDGTVAAPLRADERPIFQVVATFERRHDTTRLTTWADRSGCQVTGTPQRLVLSHRLKGWVSLWFSEVVGLRIEPGERDWQIEMAFQHQSPVRLTGPGVALVAVHVVAMVHPQTWWRWPH</sequence>
<dbReference type="AlphaFoldDB" id="A0A852WES3"/>
<gene>
    <name evidence="1" type="ORF">BJ986_001766</name>
</gene>
<dbReference type="Proteomes" id="UP000573599">
    <property type="component" value="Unassembled WGS sequence"/>
</dbReference>
<dbReference type="EMBL" id="JACCAB010000001">
    <property type="protein sequence ID" value="NYG07279.1"/>
    <property type="molecule type" value="Genomic_DNA"/>
</dbReference>
<evidence type="ECO:0000313" key="2">
    <source>
        <dbReference type="Proteomes" id="UP000573599"/>
    </source>
</evidence>
<name>A0A852WES3_9MICO</name>
<evidence type="ECO:0000313" key="1">
    <source>
        <dbReference type="EMBL" id="NYG07279.1"/>
    </source>
</evidence>
<protein>
    <submittedName>
        <fullName evidence="1">Uncharacterized protein</fullName>
    </submittedName>
</protein>
<proteinExistence type="predicted"/>
<keyword evidence="2" id="KW-1185">Reference proteome</keyword>
<comment type="caution">
    <text evidence="1">The sequence shown here is derived from an EMBL/GenBank/DDBJ whole genome shotgun (WGS) entry which is preliminary data.</text>
</comment>
<dbReference type="RefSeq" id="WP_179421644.1">
    <property type="nucleotide sequence ID" value="NZ_JACCAB010000001.1"/>
</dbReference>
<organism evidence="1 2">
    <name type="scientific">Pedococcus badiiscoriae</name>
    <dbReference type="NCBI Taxonomy" id="642776"/>
    <lineage>
        <taxon>Bacteria</taxon>
        <taxon>Bacillati</taxon>
        <taxon>Actinomycetota</taxon>
        <taxon>Actinomycetes</taxon>
        <taxon>Micrococcales</taxon>
        <taxon>Intrasporangiaceae</taxon>
        <taxon>Pedococcus</taxon>
    </lineage>
</organism>
<accession>A0A852WES3</accession>